<protein>
    <submittedName>
        <fullName evidence="2">Integral membrane protein TIGR01906</fullName>
    </submittedName>
</protein>
<evidence type="ECO:0000256" key="1">
    <source>
        <dbReference type="SAM" id="Phobius"/>
    </source>
</evidence>
<reference evidence="2 3" key="1">
    <citation type="submission" date="2016-11" db="EMBL/GenBank/DDBJ databases">
        <authorList>
            <person name="Jaros S."/>
            <person name="Januszkiewicz K."/>
            <person name="Wedrychowicz H."/>
        </authorList>
    </citation>
    <scope>NUCLEOTIDE SEQUENCE [LARGE SCALE GENOMIC DNA]</scope>
    <source>
        <strain evidence="2 3">DSM 14501</strain>
    </source>
</reference>
<proteinExistence type="predicted"/>
<name>A0A1M6SN47_9FIRM</name>
<keyword evidence="3" id="KW-1185">Reference proteome</keyword>
<keyword evidence="1" id="KW-1133">Transmembrane helix</keyword>
<feature type="transmembrane region" description="Helical" evidence="1">
    <location>
        <begin position="116"/>
        <end position="132"/>
    </location>
</feature>
<dbReference type="InterPro" id="IPR010178">
    <property type="entry name" value="Lit"/>
</dbReference>
<gene>
    <name evidence="2" type="ORF">SAMN02745883_02103</name>
</gene>
<dbReference type="STRING" id="1121266.SAMN02745883_02103"/>
<keyword evidence="1" id="KW-0472">Membrane</keyword>
<dbReference type="Pfam" id="PF07314">
    <property type="entry name" value="Lit"/>
    <property type="match status" value="1"/>
</dbReference>
<dbReference type="NCBIfam" id="TIGR01906">
    <property type="entry name" value="integ_TIGR01906"/>
    <property type="match status" value="1"/>
</dbReference>
<dbReference type="AlphaFoldDB" id="A0A1M6SN47"/>
<dbReference type="Proteomes" id="UP000184082">
    <property type="component" value="Unassembled WGS sequence"/>
</dbReference>
<evidence type="ECO:0000313" key="2">
    <source>
        <dbReference type="EMBL" id="SHK46133.1"/>
    </source>
</evidence>
<dbReference type="RefSeq" id="WP_072968313.1">
    <property type="nucleotide sequence ID" value="NZ_FRAJ01000019.1"/>
</dbReference>
<feature type="transmembrane region" description="Helical" evidence="1">
    <location>
        <begin position="205"/>
        <end position="226"/>
    </location>
</feature>
<organism evidence="2 3">
    <name type="scientific">Caminicella sporogenes DSM 14501</name>
    <dbReference type="NCBI Taxonomy" id="1121266"/>
    <lineage>
        <taxon>Bacteria</taxon>
        <taxon>Bacillati</taxon>
        <taxon>Bacillota</taxon>
        <taxon>Clostridia</taxon>
        <taxon>Peptostreptococcales</taxon>
        <taxon>Caminicellaceae</taxon>
        <taxon>Caminicella</taxon>
    </lineage>
</organism>
<sequence>MIKYKSVKYIFIFRLLLIIFLPMTILLTILEFYAFNKEFYLIEFDKYNIYKTTKMNKEDISKVADKLISYMKGEINNLNITAKINGITDEVFGQREKQHMIDVQILFNRGFKLRKISFIVSLLSLFGITFLAQDRKRELFKVLLWAGIIPLILMIILFILLKINFYKYFTIFHKIFFTNDLWLLNPETDILIQMLPLGFFIDMCIRILTIFIVILFADVIISYFALNKFLN</sequence>
<evidence type="ECO:0000313" key="3">
    <source>
        <dbReference type="Proteomes" id="UP000184082"/>
    </source>
</evidence>
<accession>A0A1M6SN47</accession>
<keyword evidence="1" id="KW-0812">Transmembrane</keyword>
<dbReference type="EMBL" id="FRAJ01000019">
    <property type="protein sequence ID" value="SHK46133.1"/>
    <property type="molecule type" value="Genomic_DNA"/>
</dbReference>
<feature type="transmembrane region" description="Helical" evidence="1">
    <location>
        <begin position="139"/>
        <end position="159"/>
    </location>
</feature>
<feature type="transmembrane region" description="Helical" evidence="1">
    <location>
        <begin position="12"/>
        <end position="35"/>
    </location>
</feature>